<organism evidence="3 4">
    <name type="scientific">Cordyceps militaris (strain CM01)</name>
    <name type="common">Caterpillar fungus</name>
    <dbReference type="NCBI Taxonomy" id="983644"/>
    <lineage>
        <taxon>Eukaryota</taxon>
        <taxon>Fungi</taxon>
        <taxon>Dikarya</taxon>
        <taxon>Ascomycota</taxon>
        <taxon>Pezizomycotina</taxon>
        <taxon>Sordariomycetes</taxon>
        <taxon>Hypocreomycetidae</taxon>
        <taxon>Hypocreales</taxon>
        <taxon>Cordycipitaceae</taxon>
        <taxon>Cordyceps</taxon>
    </lineage>
</organism>
<keyword evidence="4" id="KW-1185">Reference proteome</keyword>
<dbReference type="KEGG" id="cmt:CCM_09337"/>
<dbReference type="InterPro" id="IPR013830">
    <property type="entry name" value="SGNH_hydro"/>
</dbReference>
<dbReference type="HOGENOM" id="CLU_512887_0_0_1"/>
<dbReference type="GeneID" id="18171340"/>
<gene>
    <name evidence="3" type="ORF">CCM_09337</name>
</gene>
<evidence type="ECO:0000259" key="2">
    <source>
        <dbReference type="Pfam" id="PF13472"/>
    </source>
</evidence>
<dbReference type="PANTHER" id="PTHR14209">
    <property type="entry name" value="ISOAMYL ACETATE-HYDROLYZING ESTERASE 1"/>
    <property type="match status" value="1"/>
</dbReference>
<reference evidence="3 4" key="1">
    <citation type="journal article" date="2011" name="Genome Biol.">
        <title>Genome sequence of the insect pathogenic fungus Cordyceps militaris, a valued traditional Chinese medicine.</title>
        <authorList>
            <person name="Zheng P."/>
            <person name="Xia Y."/>
            <person name="Xiao G."/>
            <person name="Xiong C."/>
            <person name="Hu X."/>
            <person name="Zhang S."/>
            <person name="Zheng H."/>
            <person name="Huang Y."/>
            <person name="Zhou Y."/>
            <person name="Wang S."/>
            <person name="Zhao G.P."/>
            <person name="Liu X."/>
            <person name="St Leger R.J."/>
            <person name="Wang C."/>
        </authorList>
    </citation>
    <scope>NUCLEOTIDE SEQUENCE [LARGE SCALE GENOMIC DNA]</scope>
    <source>
        <strain evidence="3 4">CM01</strain>
    </source>
</reference>
<dbReference type="InterPro" id="IPR011009">
    <property type="entry name" value="Kinase-like_dom_sf"/>
</dbReference>
<sequence length="531" mass="59885">MALIKRKTTIPIPSVFDFAASAEQDFGYPYTMMERLPGHQVSNGLARSIPLQYHAKIAKQLASVFSELQNLTFSRIGRIWCGDNADGPAEVISMAWHAAPGPLETSLEYFYYQRQEENRQVMALHSSADPEWLTACWVLKSALPYMIIEDRVRGPFPLCHLDLHYGNMLFDEDYNLTGIVDWSNAQAAPLEQLSVCPEFVAFPGLSGEKNRPILELRKLVLQALEEMEKTQTKRPPIDQPDLDMTEKRRSSSTFDALTSLVPRHDEPALTSLYDQFILYGASIMEQASTQERGFALAPALQQAYLRRLDVVNRGFSGFNTEQGLKVLPQILPDPEQTRAILFGSNDACLPDAANGQHVPLDQYKKNLVQLVTHPALEAHKPRLLLVTPPPIEERRLDHRVKSQGYLKLNRSNVVTKQYADAAREVAKEMKVGCVDLWTAFMSKAGWKPGDPLYGSQDLPENDVIRALIHDGLHFTPEAYEIFYKEVIKVISTTWPDEMPEKLPYIIPAWDDGAAWAAEGLKMGKDNVVRHD</sequence>
<dbReference type="Proteomes" id="UP000001610">
    <property type="component" value="Unassembled WGS sequence"/>
</dbReference>
<evidence type="ECO:0000313" key="4">
    <source>
        <dbReference type="Proteomes" id="UP000001610"/>
    </source>
</evidence>
<dbReference type="GO" id="GO:0016787">
    <property type="term" value="F:hydrolase activity"/>
    <property type="evidence" value="ECO:0007669"/>
    <property type="project" value="UniProtKB-KW"/>
</dbReference>
<dbReference type="SUPFAM" id="SSF56112">
    <property type="entry name" value="Protein kinase-like (PK-like)"/>
    <property type="match status" value="1"/>
</dbReference>
<proteinExistence type="predicted"/>
<dbReference type="InParanoid" id="G3JUH9"/>
<dbReference type="Pfam" id="PF13472">
    <property type="entry name" value="Lipase_GDSL_2"/>
    <property type="match status" value="1"/>
</dbReference>
<dbReference type="InterPro" id="IPR036514">
    <property type="entry name" value="SGNH_hydro_sf"/>
</dbReference>
<dbReference type="InterPro" id="IPR002575">
    <property type="entry name" value="Aminoglycoside_PTrfase"/>
</dbReference>
<feature type="domain" description="Aminoglycoside phosphotransferase" evidence="1">
    <location>
        <begin position="10"/>
        <end position="189"/>
    </location>
</feature>
<dbReference type="SUPFAM" id="SSF52266">
    <property type="entry name" value="SGNH hydrolase"/>
    <property type="match status" value="1"/>
</dbReference>
<name>G3JUH9_CORMM</name>
<dbReference type="VEuPathDB" id="FungiDB:CCM_09337"/>
<dbReference type="AlphaFoldDB" id="G3JUH9"/>
<dbReference type="RefSeq" id="XP_006674534.1">
    <property type="nucleotide sequence ID" value="XM_006674471.1"/>
</dbReference>
<dbReference type="eggNOG" id="KOG3035">
    <property type="taxonomic scope" value="Eukaryota"/>
</dbReference>
<feature type="domain" description="SGNH hydrolase-type esterase" evidence="2">
    <location>
        <begin position="279"/>
        <end position="481"/>
    </location>
</feature>
<dbReference type="CDD" id="cd01838">
    <property type="entry name" value="Isoamyl_acetate_hydrolase_like"/>
    <property type="match status" value="1"/>
</dbReference>
<evidence type="ECO:0000313" key="3">
    <source>
        <dbReference type="EMBL" id="EGX87715.1"/>
    </source>
</evidence>
<evidence type="ECO:0000259" key="1">
    <source>
        <dbReference type="Pfam" id="PF01636"/>
    </source>
</evidence>
<dbReference type="Gene3D" id="3.90.1200.10">
    <property type="match status" value="1"/>
</dbReference>
<dbReference type="Gene3D" id="3.40.50.1110">
    <property type="entry name" value="SGNH hydrolase"/>
    <property type="match status" value="1"/>
</dbReference>
<dbReference type="OrthoDB" id="4866301at2759"/>
<dbReference type="PANTHER" id="PTHR14209:SF19">
    <property type="entry name" value="ISOAMYL ACETATE-HYDROLYZING ESTERASE 1 HOMOLOG"/>
    <property type="match status" value="1"/>
</dbReference>
<dbReference type="STRING" id="983644.G3JUH9"/>
<dbReference type="InterPro" id="IPR045136">
    <property type="entry name" value="Iah1-like"/>
</dbReference>
<keyword evidence="3" id="KW-0378">Hydrolase</keyword>
<protein>
    <submittedName>
        <fullName evidence="3">GDSL Lipase/Acylhydrolase family protein</fullName>
    </submittedName>
</protein>
<dbReference type="Pfam" id="PF01636">
    <property type="entry name" value="APH"/>
    <property type="match status" value="1"/>
</dbReference>
<dbReference type="EMBL" id="JH126407">
    <property type="protein sequence ID" value="EGX87715.1"/>
    <property type="molecule type" value="Genomic_DNA"/>
</dbReference>
<accession>G3JUH9</accession>